<keyword evidence="2" id="KW-1185">Reference proteome</keyword>
<comment type="caution">
    <text evidence="1">The sequence shown here is derived from an EMBL/GenBank/DDBJ whole genome shotgun (WGS) entry which is preliminary data.</text>
</comment>
<dbReference type="RefSeq" id="WP_165107072.1">
    <property type="nucleotide sequence ID" value="NZ_JAAKYA010000051.1"/>
</dbReference>
<dbReference type="EMBL" id="JAAKYA010000051">
    <property type="protein sequence ID" value="NGO39197.1"/>
    <property type="molecule type" value="Genomic_DNA"/>
</dbReference>
<gene>
    <name evidence="1" type="ORF">G4L39_07270</name>
</gene>
<proteinExistence type="predicted"/>
<protein>
    <recommendedName>
        <fullName evidence="3">YbbR-like domain-containing protein</fullName>
    </recommendedName>
</protein>
<sequence>MGRISLHWLTENWGLKLFALALAVLIWTTVHDMIQGGSAGAGFGRTRTLTGVPVWVLVRAGERQGFRADPETVEVTVRGPRELVESLVADDLRVVVREDPELRASGQLLPVEVEAPEGIVVVRVQPPRIRLWSPPD</sequence>
<dbReference type="Proteomes" id="UP000477311">
    <property type="component" value="Unassembled WGS sequence"/>
</dbReference>
<dbReference type="Gene3D" id="2.170.120.30">
    <property type="match status" value="1"/>
</dbReference>
<evidence type="ECO:0008006" key="3">
    <source>
        <dbReference type="Google" id="ProtNLM"/>
    </source>
</evidence>
<evidence type="ECO:0000313" key="1">
    <source>
        <dbReference type="EMBL" id="NGO39197.1"/>
    </source>
</evidence>
<dbReference type="AlphaFoldDB" id="A0A6M1RP43"/>
<evidence type="ECO:0000313" key="2">
    <source>
        <dbReference type="Proteomes" id="UP000477311"/>
    </source>
</evidence>
<organism evidence="1 2">
    <name type="scientific">Limisphaera ngatamarikiensis</name>
    <dbReference type="NCBI Taxonomy" id="1324935"/>
    <lineage>
        <taxon>Bacteria</taxon>
        <taxon>Pseudomonadati</taxon>
        <taxon>Verrucomicrobiota</taxon>
        <taxon>Verrucomicrobiia</taxon>
        <taxon>Limisphaerales</taxon>
        <taxon>Limisphaeraceae</taxon>
        <taxon>Limisphaera</taxon>
    </lineage>
</organism>
<name>A0A6M1RP43_9BACT</name>
<reference evidence="1 2" key="1">
    <citation type="submission" date="2020-02" db="EMBL/GenBank/DDBJ databases">
        <title>Draft genome sequence of Limisphaera ngatamarikiensis NGM72.4T, a thermophilic Verrucomicrobia grouped in subdivision 3.</title>
        <authorList>
            <person name="Carere C.R."/>
            <person name="Steen J."/>
            <person name="Hugenholtz P."/>
            <person name="Stott M.B."/>
        </authorList>
    </citation>
    <scope>NUCLEOTIDE SEQUENCE [LARGE SCALE GENOMIC DNA]</scope>
    <source>
        <strain evidence="1 2">NGM72.4</strain>
    </source>
</reference>
<accession>A0A6M1RP43</accession>